<dbReference type="Gene3D" id="3.20.10.10">
    <property type="entry name" value="D-amino Acid Aminotransferase, subunit A, domain 2"/>
    <property type="match status" value="1"/>
</dbReference>
<dbReference type="Proteomes" id="UP000280417">
    <property type="component" value="Unassembled WGS sequence"/>
</dbReference>
<dbReference type="PANTHER" id="PTHR42743:SF11">
    <property type="entry name" value="AMINODEOXYCHORISMATE LYASE"/>
    <property type="match status" value="1"/>
</dbReference>
<dbReference type="GO" id="GO:0046394">
    <property type="term" value="P:carboxylic acid biosynthetic process"/>
    <property type="evidence" value="ECO:0007669"/>
    <property type="project" value="UniProtKB-ARBA"/>
</dbReference>
<evidence type="ECO:0000256" key="2">
    <source>
        <dbReference type="ARBA" id="ARBA00009320"/>
    </source>
</evidence>
<evidence type="ECO:0000313" key="6">
    <source>
        <dbReference type="EMBL" id="RLE13514.1"/>
    </source>
</evidence>
<dbReference type="InterPro" id="IPR018300">
    <property type="entry name" value="Aminotrans_IV_CS"/>
</dbReference>
<comment type="caution">
    <text evidence="6">The sequence shown here is derived from an EMBL/GenBank/DDBJ whole genome shotgun (WGS) entry which is preliminary data.</text>
</comment>
<accession>A0A662DCI9</accession>
<dbReference type="GO" id="GO:0008652">
    <property type="term" value="P:amino acid biosynthetic process"/>
    <property type="evidence" value="ECO:0007669"/>
    <property type="project" value="UniProtKB-ARBA"/>
</dbReference>
<evidence type="ECO:0000256" key="1">
    <source>
        <dbReference type="ARBA" id="ARBA00001933"/>
    </source>
</evidence>
<reference evidence="6 7" key="1">
    <citation type="submission" date="2018-06" db="EMBL/GenBank/DDBJ databases">
        <title>Extensive metabolic versatility and redundancy in microbially diverse, dynamic hydrothermal sediments.</title>
        <authorList>
            <person name="Dombrowski N."/>
            <person name="Teske A."/>
            <person name="Baker B.J."/>
        </authorList>
    </citation>
    <scope>NUCLEOTIDE SEQUENCE [LARGE SCALE GENOMIC DNA]</scope>
    <source>
        <strain evidence="6">B3_G15</strain>
    </source>
</reference>
<dbReference type="PROSITE" id="PS00770">
    <property type="entry name" value="AA_TRANSFER_CLASS_4"/>
    <property type="match status" value="1"/>
</dbReference>
<proteinExistence type="inferred from homology"/>
<dbReference type="Pfam" id="PF01063">
    <property type="entry name" value="Aminotran_4"/>
    <property type="match status" value="1"/>
</dbReference>
<dbReference type="FunFam" id="3.20.10.10:FF:000002">
    <property type="entry name" value="D-alanine aminotransferase"/>
    <property type="match status" value="1"/>
</dbReference>
<gene>
    <name evidence="6" type="ORF">DRJ04_04160</name>
</gene>
<evidence type="ECO:0000313" key="7">
    <source>
        <dbReference type="Proteomes" id="UP000280417"/>
    </source>
</evidence>
<dbReference type="InterPro" id="IPR043132">
    <property type="entry name" value="BCAT-like_C"/>
</dbReference>
<dbReference type="CDD" id="cd00449">
    <property type="entry name" value="PLPDE_IV"/>
    <property type="match status" value="1"/>
</dbReference>
<comment type="cofactor">
    <cofactor evidence="1 5">
        <name>pyridoxal 5'-phosphate</name>
        <dbReference type="ChEBI" id="CHEBI:597326"/>
    </cofactor>
</comment>
<feature type="non-terminal residue" evidence="6">
    <location>
        <position position="1"/>
    </location>
</feature>
<evidence type="ECO:0000256" key="3">
    <source>
        <dbReference type="ARBA" id="ARBA00022898"/>
    </source>
</evidence>
<dbReference type="InterPro" id="IPR036038">
    <property type="entry name" value="Aminotransferase-like"/>
</dbReference>
<dbReference type="GO" id="GO:0008483">
    <property type="term" value="F:transaminase activity"/>
    <property type="evidence" value="ECO:0007669"/>
    <property type="project" value="UniProtKB-KW"/>
</dbReference>
<protein>
    <submittedName>
        <fullName evidence="6">Branched-chain amino acid aminotransferase</fullName>
    </submittedName>
</protein>
<dbReference type="InterPro" id="IPR050571">
    <property type="entry name" value="Class-IV_PLP-Dep_Aminotrnsfr"/>
</dbReference>
<evidence type="ECO:0000256" key="4">
    <source>
        <dbReference type="RuleBase" id="RU004106"/>
    </source>
</evidence>
<keyword evidence="6" id="KW-0808">Transferase</keyword>
<name>A0A662DCI9_UNCAE</name>
<dbReference type="SUPFAM" id="SSF56752">
    <property type="entry name" value="D-aminoacid aminotransferase-like PLP-dependent enzymes"/>
    <property type="match status" value="1"/>
</dbReference>
<sequence>KTLQINKLKDAYIKLILSGGIYPGKLSRLPEKPNFIIIARPFSPYPDSWYEQGVKATIASIKRNPSSPIYSHKSLNFLENLLAKREAEEKGYQEAIFLNTEGYLSEGSISNLFVVKKERIITPSLSCGCLPGITRKVVLNLCARLGIPSQERKVKLEELLGADEAFLTNSLREILPLTRVDSHIIGRGKIGRITRILIEEYKKDIYQSKVNFSKSPSDAKH</sequence>
<dbReference type="AlphaFoldDB" id="A0A662DCI9"/>
<comment type="similarity">
    <text evidence="2 4">Belongs to the class-IV pyridoxal-phosphate-dependent aminotransferase family.</text>
</comment>
<dbReference type="EMBL" id="QMQA01000091">
    <property type="protein sequence ID" value="RLE13514.1"/>
    <property type="molecule type" value="Genomic_DNA"/>
</dbReference>
<evidence type="ECO:0000256" key="5">
    <source>
        <dbReference type="RuleBase" id="RU004516"/>
    </source>
</evidence>
<organism evidence="6 7">
    <name type="scientific">Aerophobetes bacterium</name>
    <dbReference type="NCBI Taxonomy" id="2030807"/>
    <lineage>
        <taxon>Bacteria</taxon>
        <taxon>Candidatus Aerophobota</taxon>
    </lineage>
</organism>
<dbReference type="PANTHER" id="PTHR42743">
    <property type="entry name" value="AMINO-ACID AMINOTRANSFERASE"/>
    <property type="match status" value="1"/>
</dbReference>
<keyword evidence="6" id="KW-0032">Aminotransferase</keyword>
<keyword evidence="3 5" id="KW-0663">Pyridoxal phosphate</keyword>
<dbReference type="InterPro" id="IPR001544">
    <property type="entry name" value="Aminotrans_IV"/>
</dbReference>